<keyword evidence="3" id="KW-1185">Reference proteome</keyword>
<dbReference type="InterPro" id="IPR035892">
    <property type="entry name" value="C2_domain_sf"/>
</dbReference>
<feature type="domain" description="C2" evidence="1">
    <location>
        <begin position="9"/>
        <end position="101"/>
    </location>
</feature>
<dbReference type="Ensembl" id="ENSAOWT00000009967.1">
    <property type="protein sequence ID" value="ENSAOWP00000008811.1"/>
    <property type="gene ID" value="ENSAOWG00000006039.1"/>
</dbReference>
<dbReference type="Pfam" id="PF00168">
    <property type="entry name" value="C2"/>
    <property type="match status" value="1"/>
</dbReference>
<sequence length="101" mass="11389">MLGVVLLSRGSARMLSVLAAREMHPYYSLTVKILRARNIHGLDLLSKANCYMAVDLPTASPVTSRTQVVYNCSDPEWNETFKYKIHNAVKVKLVLFFCKLA</sequence>
<dbReference type="SUPFAM" id="SSF49562">
    <property type="entry name" value="C2 domain (Calcium/lipid-binding domain, CaLB)"/>
    <property type="match status" value="1"/>
</dbReference>
<reference evidence="2" key="1">
    <citation type="submission" date="2025-08" db="UniProtKB">
        <authorList>
            <consortium name="Ensembl"/>
        </authorList>
    </citation>
    <scope>IDENTIFICATION</scope>
</reference>
<organism evidence="2 3">
    <name type="scientific">Apteryx owenii</name>
    <name type="common">Little spotted kiwi</name>
    <dbReference type="NCBI Taxonomy" id="8824"/>
    <lineage>
        <taxon>Eukaryota</taxon>
        <taxon>Metazoa</taxon>
        <taxon>Chordata</taxon>
        <taxon>Craniata</taxon>
        <taxon>Vertebrata</taxon>
        <taxon>Euteleostomi</taxon>
        <taxon>Archelosauria</taxon>
        <taxon>Archosauria</taxon>
        <taxon>Dinosauria</taxon>
        <taxon>Saurischia</taxon>
        <taxon>Theropoda</taxon>
        <taxon>Coelurosauria</taxon>
        <taxon>Aves</taxon>
        <taxon>Palaeognathae</taxon>
        <taxon>Apterygiformes</taxon>
        <taxon>Apterygidae</taxon>
        <taxon>Apteryx</taxon>
    </lineage>
</organism>
<protein>
    <recommendedName>
        <fullName evidence="1">C2 domain-containing protein</fullName>
    </recommendedName>
</protein>
<reference evidence="2" key="2">
    <citation type="submission" date="2025-09" db="UniProtKB">
        <authorList>
            <consortium name="Ensembl"/>
        </authorList>
    </citation>
    <scope>IDENTIFICATION</scope>
</reference>
<evidence type="ECO:0000313" key="2">
    <source>
        <dbReference type="Ensembl" id="ENSAOWP00000008811.1"/>
    </source>
</evidence>
<evidence type="ECO:0000259" key="1">
    <source>
        <dbReference type="PROSITE" id="PS50004"/>
    </source>
</evidence>
<dbReference type="PROSITE" id="PS50004">
    <property type="entry name" value="C2"/>
    <property type="match status" value="1"/>
</dbReference>
<dbReference type="InterPro" id="IPR000008">
    <property type="entry name" value="C2_dom"/>
</dbReference>
<accession>A0A8B9PAW0</accession>
<name>A0A8B9PAW0_APTOW</name>
<dbReference type="Gene3D" id="2.60.40.150">
    <property type="entry name" value="C2 domain"/>
    <property type="match status" value="1"/>
</dbReference>
<proteinExistence type="predicted"/>
<dbReference type="AlphaFoldDB" id="A0A8B9PAW0"/>
<dbReference type="Proteomes" id="UP000694424">
    <property type="component" value="Unplaced"/>
</dbReference>
<evidence type="ECO:0000313" key="3">
    <source>
        <dbReference type="Proteomes" id="UP000694424"/>
    </source>
</evidence>